<evidence type="ECO:0000256" key="2">
    <source>
        <dbReference type="ARBA" id="ARBA00004529"/>
    </source>
</evidence>
<dbReference type="InterPro" id="IPR008603">
    <property type="entry name" value="DCTN4"/>
</dbReference>
<sequence length="413" mass="47445">MEVRYQCVCQQLVKWSDLNSCKECHSISCFRCQEFEPVLKYCPKCLEEPGKIDQIFCNRNCFQCPRCNISLVISSEKVTEDSKSYVFTCTGCKWSFTTPPTGKIKSLTKYVLELYNSKNSRAYELMTHLHNKKQLLQWEGRAFKFDEIVNALEGNAPRSFVQRLAAGEKLHHLINEELAQPLQQDMEHVLYPKRTHLKCRYRYMCPKCHHTLSMPDQTPASSKLHKESFAMNVLPHIRIETEARALGVDTQDPTALAIIVMNPIPMRAVDFVLSASDTLFLPVRKFTIPSVAPDDSQLDRSQGKDVNLQILEHYVKFIPTCMLGNDHKLNRAERTRRLGNRFQFQGSASPTPPNPVDYDIEEEARPLDQGDAWCILPLKLLRDGLHLLNVLVTIGDWQVNLNLHFKQHIATIT</sequence>
<evidence type="ECO:0000256" key="11">
    <source>
        <dbReference type="ARBA" id="ARBA00034776"/>
    </source>
</evidence>
<dbReference type="KEGG" id="ago:AGOS_ACL159W"/>
<keyword evidence="6" id="KW-0597">Phosphoprotein</keyword>
<dbReference type="OrthoDB" id="283815at2759"/>
<evidence type="ECO:0000256" key="3">
    <source>
        <dbReference type="ARBA" id="ARBA00004657"/>
    </source>
</evidence>
<keyword evidence="15" id="KW-1185">Reference proteome</keyword>
<dbReference type="RefSeq" id="NP_983245.1">
    <property type="nucleotide sequence ID" value="NM_208598.1"/>
</dbReference>
<keyword evidence="7" id="KW-0832">Ubl conjugation</keyword>
<proteinExistence type="inferred from homology"/>
<accession>Q75CS8</accession>
<dbReference type="Proteomes" id="UP000000591">
    <property type="component" value="Chromosome III"/>
</dbReference>
<keyword evidence="8" id="KW-0007">Acetylation</keyword>
<name>Q75CS8_EREGS</name>
<dbReference type="HOGENOM" id="CLU_051239_0_0_1"/>
<comment type="similarity">
    <text evidence="11">Belongs to the dynactin subunit 4 family.</text>
</comment>
<organism evidence="14 15">
    <name type="scientific">Eremothecium gossypii (strain ATCC 10895 / CBS 109.51 / FGSC 9923 / NRRL Y-1056)</name>
    <name type="common">Yeast</name>
    <name type="synonym">Ashbya gossypii</name>
    <dbReference type="NCBI Taxonomy" id="284811"/>
    <lineage>
        <taxon>Eukaryota</taxon>
        <taxon>Fungi</taxon>
        <taxon>Dikarya</taxon>
        <taxon>Ascomycota</taxon>
        <taxon>Saccharomycotina</taxon>
        <taxon>Saccharomycetes</taxon>
        <taxon>Saccharomycetales</taxon>
        <taxon>Saccharomycetaceae</taxon>
        <taxon>Eremothecium</taxon>
    </lineage>
</organism>
<evidence type="ECO:0000256" key="5">
    <source>
        <dbReference type="ARBA" id="ARBA00022499"/>
    </source>
</evidence>
<evidence type="ECO:0000256" key="7">
    <source>
        <dbReference type="ARBA" id="ARBA00022843"/>
    </source>
</evidence>
<dbReference type="OMA" id="KNCFECP"/>
<keyword evidence="4" id="KW-0963">Cytoplasm</keyword>
<dbReference type="AlphaFoldDB" id="Q75CS8"/>
<dbReference type="EMBL" id="AE016816">
    <property type="protein sequence ID" value="AAS51069.1"/>
    <property type="molecule type" value="Genomic_DNA"/>
</dbReference>
<gene>
    <name evidence="14" type="ORF">AGOS_ACL159W</name>
</gene>
<evidence type="ECO:0000256" key="4">
    <source>
        <dbReference type="ARBA" id="ARBA00022490"/>
    </source>
</evidence>
<evidence type="ECO:0000256" key="10">
    <source>
        <dbReference type="ARBA" id="ARBA00023212"/>
    </source>
</evidence>
<dbReference type="PANTHER" id="PTHR13034">
    <property type="entry name" value="DYNACTIN P62 SUBUNIT"/>
    <property type="match status" value="1"/>
</dbReference>
<reference evidence="15" key="2">
    <citation type="journal article" date="2013" name="G3 (Bethesda)">
        <title>Genomes of Ashbya fungi isolated from insects reveal four mating-type loci, numerous translocations, lack of transposons, and distinct gene duplications.</title>
        <authorList>
            <person name="Dietrich F.S."/>
            <person name="Voegeli S."/>
            <person name="Kuo S."/>
            <person name="Philippsen P."/>
        </authorList>
    </citation>
    <scope>GENOME REANNOTATION</scope>
    <source>
        <strain evidence="15">ATCC 10895 / CBS 109.51 / FGSC 9923 / NRRL Y-1056</strain>
    </source>
</reference>
<protein>
    <recommendedName>
        <fullName evidence="12">Dynactin subunit 4</fullName>
    </recommendedName>
</protein>
<reference evidence="14 15" key="1">
    <citation type="journal article" date="2004" name="Science">
        <title>The Ashbya gossypii genome as a tool for mapping the ancient Saccharomyces cerevisiae genome.</title>
        <authorList>
            <person name="Dietrich F.S."/>
            <person name="Voegeli S."/>
            <person name="Brachat S."/>
            <person name="Lerch A."/>
            <person name="Gates K."/>
            <person name="Steiner S."/>
            <person name="Mohr C."/>
            <person name="Pohlmann R."/>
            <person name="Luedi P."/>
            <person name="Choi S."/>
            <person name="Wing R.A."/>
            <person name="Flavier A."/>
            <person name="Gaffney T.D."/>
            <person name="Philippsen P."/>
        </authorList>
    </citation>
    <scope>NUCLEOTIDE SEQUENCE [LARGE SCALE GENOMIC DNA]</scope>
    <source>
        <strain evidence="15">ATCC 10895 / CBS 109.51 / FGSC 9923 / NRRL Y-1056</strain>
    </source>
</reference>
<evidence type="ECO:0000313" key="14">
    <source>
        <dbReference type="EMBL" id="AAS51069.1"/>
    </source>
</evidence>
<evidence type="ECO:0000256" key="13">
    <source>
        <dbReference type="ARBA" id="ARBA00093507"/>
    </source>
</evidence>
<dbReference type="GO" id="GO:0005869">
    <property type="term" value="C:dynactin complex"/>
    <property type="evidence" value="ECO:0000318"/>
    <property type="project" value="GO_Central"/>
</dbReference>
<dbReference type="PANTHER" id="PTHR13034:SF2">
    <property type="entry name" value="DYNACTIN SUBUNIT 4"/>
    <property type="match status" value="1"/>
</dbReference>
<evidence type="ECO:0000256" key="8">
    <source>
        <dbReference type="ARBA" id="ARBA00022990"/>
    </source>
</evidence>
<comment type="subunit">
    <text evidence="13">Subunit of dynactin, a multiprotein complex part of a tripartite complex with dynein and a adapter, such as BICDL1, BICD2 or HOOK3. The dynactin complex is built around ACTR1A/ACTB filament and consists of an actin-related filament composed of a shoulder domain, a pointed end and a barbed end. Its length is defined by its flexible shoulder domain. The soulder is composed of 2 DCTN1 subunits, 4 DCTN2 and 2 DCTN3. The 4 DCNT2 (via N-terminus) bind the ACTR1A filament and act as molecular rulers to determine the length. The pointed end is important for binding dynein-dynactin cargo adapters. Consists of 4 subunits: ACTR10, DCNT4, DCTN5 and DCTN6. The barbed end is composed of a CAPZA1:CAPZB heterodimers, which binds ACTR1A/ACTB filament and dynactin and stabilizes dynactin. Interacts with ATP7B, but not ATP7A, in a copper-dependent manner. Interacts with ANK2; this interaction is required for localization at costameres. Interacts with N4BP2L1.</text>
</comment>
<comment type="subcellular location">
    <subcellularLocation>
        <location evidence="1">Cytoplasm</location>
        <location evidence="1">Cytoskeleton</location>
        <location evidence="1">Microtubule organizing center</location>
        <location evidence="1">Centrosome</location>
    </subcellularLocation>
    <subcellularLocation>
        <location evidence="2">Cytoplasm</location>
        <location evidence="2">Cytoskeleton</location>
        <location evidence="2">Stress fiber</location>
    </subcellularLocation>
    <subcellularLocation>
        <location evidence="3">Cytoplasm</location>
        <location evidence="3">Myofibril</location>
    </subcellularLocation>
</comment>
<keyword evidence="9" id="KW-0175">Coiled coil</keyword>
<dbReference type="InParanoid" id="Q75CS8"/>
<dbReference type="eggNOG" id="KOG3896">
    <property type="taxonomic scope" value="Eukaryota"/>
</dbReference>
<evidence type="ECO:0000313" key="15">
    <source>
        <dbReference type="Proteomes" id="UP000000591"/>
    </source>
</evidence>
<evidence type="ECO:0000256" key="6">
    <source>
        <dbReference type="ARBA" id="ARBA00022553"/>
    </source>
</evidence>
<dbReference type="STRING" id="284811.Q75CS8"/>
<keyword evidence="10" id="KW-0206">Cytoskeleton</keyword>
<keyword evidence="5" id="KW-1017">Isopeptide bond</keyword>
<evidence type="ECO:0000256" key="1">
    <source>
        <dbReference type="ARBA" id="ARBA00004300"/>
    </source>
</evidence>
<dbReference type="GeneID" id="4619365"/>
<evidence type="ECO:0000256" key="9">
    <source>
        <dbReference type="ARBA" id="ARBA00023054"/>
    </source>
</evidence>
<dbReference type="Pfam" id="PF05502">
    <property type="entry name" value="Dynactin_p62"/>
    <property type="match status" value="2"/>
</dbReference>
<dbReference type="GO" id="GO:0001725">
    <property type="term" value="C:stress fiber"/>
    <property type="evidence" value="ECO:0007669"/>
    <property type="project" value="UniProtKB-SubCell"/>
</dbReference>
<evidence type="ECO:0000256" key="12">
    <source>
        <dbReference type="ARBA" id="ARBA00034864"/>
    </source>
</evidence>